<dbReference type="EMBL" id="MU006722">
    <property type="protein sequence ID" value="KAF2626074.1"/>
    <property type="molecule type" value="Genomic_DNA"/>
</dbReference>
<evidence type="ECO:0000313" key="1">
    <source>
        <dbReference type="EMBL" id="KAF2626074.1"/>
    </source>
</evidence>
<accession>A0ACB6RWB9</accession>
<comment type="caution">
    <text evidence="1">The sequence shown here is derived from an EMBL/GenBank/DDBJ whole genome shotgun (WGS) entry which is preliminary data.</text>
</comment>
<dbReference type="Proteomes" id="UP000799754">
    <property type="component" value="Unassembled WGS sequence"/>
</dbReference>
<sequence length="175" mass="18320">MLAGTAESVAAITPTERVETALIDDTKSSHRCFRGGFDATRAIVAAQGLPGLYWGLVSTTTKQSATSAVCVGSYNVLKEASRQNNLPQGSAATFVVGALAGTITVYATQPFDTITTRAQSAAGARTGEAFRSIWTQAGIRGFRSGSTMRLDRLVFSSGIVFTVSEKVAALLSCPF</sequence>
<proteinExistence type="predicted"/>
<keyword evidence="2" id="KW-1185">Reference proteome</keyword>
<gene>
    <name evidence="1" type="ORF">BU25DRAFT_459620</name>
</gene>
<name>A0ACB6RWB9_9PLEO</name>
<reference evidence="1" key="1">
    <citation type="journal article" date="2020" name="Stud. Mycol.">
        <title>101 Dothideomycetes genomes: a test case for predicting lifestyles and emergence of pathogens.</title>
        <authorList>
            <person name="Haridas S."/>
            <person name="Albert R."/>
            <person name="Binder M."/>
            <person name="Bloem J."/>
            <person name="Labutti K."/>
            <person name="Salamov A."/>
            <person name="Andreopoulos B."/>
            <person name="Baker S."/>
            <person name="Barry K."/>
            <person name="Bills G."/>
            <person name="Bluhm B."/>
            <person name="Cannon C."/>
            <person name="Castanera R."/>
            <person name="Culley D."/>
            <person name="Daum C."/>
            <person name="Ezra D."/>
            <person name="Gonzalez J."/>
            <person name="Henrissat B."/>
            <person name="Kuo A."/>
            <person name="Liang C."/>
            <person name="Lipzen A."/>
            <person name="Lutzoni F."/>
            <person name="Magnuson J."/>
            <person name="Mondo S."/>
            <person name="Nolan M."/>
            <person name="Ohm R."/>
            <person name="Pangilinan J."/>
            <person name="Park H.-J."/>
            <person name="Ramirez L."/>
            <person name="Alfaro M."/>
            <person name="Sun H."/>
            <person name="Tritt A."/>
            <person name="Yoshinaga Y."/>
            <person name="Zwiers L.-H."/>
            <person name="Turgeon B."/>
            <person name="Goodwin S."/>
            <person name="Spatafora J."/>
            <person name="Crous P."/>
            <person name="Grigoriev I."/>
        </authorList>
    </citation>
    <scope>NUCLEOTIDE SEQUENCE</scope>
    <source>
        <strain evidence="1">CBS 525.71</strain>
    </source>
</reference>
<protein>
    <submittedName>
        <fullName evidence="1">Mitochondrial carrier</fullName>
    </submittedName>
</protein>
<organism evidence="1 2">
    <name type="scientific">Macroventuria anomochaeta</name>
    <dbReference type="NCBI Taxonomy" id="301207"/>
    <lineage>
        <taxon>Eukaryota</taxon>
        <taxon>Fungi</taxon>
        <taxon>Dikarya</taxon>
        <taxon>Ascomycota</taxon>
        <taxon>Pezizomycotina</taxon>
        <taxon>Dothideomycetes</taxon>
        <taxon>Pleosporomycetidae</taxon>
        <taxon>Pleosporales</taxon>
        <taxon>Pleosporineae</taxon>
        <taxon>Didymellaceae</taxon>
        <taxon>Macroventuria</taxon>
    </lineage>
</organism>
<evidence type="ECO:0000313" key="2">
    <source>
        <dbReference type="Proteomes" id="UP000799754"/>
    </source>
</evidence>